<keyword evidence="3 5" id="KW-0347">Helicase</keyword>
<dbReference type="GO" id="GO:0043138">
    <property type="term" value="F:3'-5' DNA helicase activity"/>
    <property type="evidence" value="ECO:0007669"/>
    <property type="project" value="TreeGrafter"/>
</dbReference>
<proteinExistence type="predicted"/>
<evidence type="ECO:0000313" key="7">
    <source>
        <dbReference type="EMBL" id="KRK38052.1"/>
    </source>
</evidence>
<dbReference type="PANTHER" id="PTHR11070:SF17">
    <property type="entry name" value="DNA HELICASE IV"/>
    <property type="match status" value="1"/>
</dbReference>
<keyword evidence="8" id="KW-1185">Reference proteome</keyword>
<dbReference type="GO" id="GO:0005524">
    <property type="term" value="F:ATP binding"/>
    <property type="evidence" value="ECO:0007669"/>
    <property type="project" value="UniProtKB-UniRule"/>
</dbReference>
<name>A0A0R1H2S8_9LACO</name>
<dbReference type="Gene3D" id="3.40.50.300">
    <property type="entry name" value="P-loop containing nucleotide triphosphate hydrolases"/>
    <property type="match status" value="2"/>
</dbReference>
<dbReference type="GO" id="GO:0016787">
    <property type="term" value="F:hydrolase activity"/>
    <property type="evidence" value="ECO:0007669"/>
    <property type="project" value="UniProtKB-UniRule"/>
</dbReference>
<feature type="domain" description="UvrD-like helicase ATP-binding" evidence="6">
    <location>
        <begin position="207"/>
        <end position="600"/>
    </location>
</feature>
<evidence type="ECO:0000256" key="1">
    <source>
        <dbReference type="ARBA" id="ARBA00022741"/>
    </source>
</evidence>
<evidence type="ECO:0000256" key="4">
    <source>
        <dbReference type="ARBA" id="ARBA00022840"/>
    </source>
</evidence>
<evidence type="ECO:0000313" key="8">
    <source>
        <dbReference type="Proteomes" id="UP000050909"/>
    </source>
</evidence>
<dbReference type="NCBIfam" id="NF041464">
    <property type="entry name" value="HelD_BACSU"/>
    <property type="match status" value="1"/>
</dbReference>
<sequence length="773" mass="87664">MDKKILEVEQKRVDYVVDEIKHQLTSTAEQLGKALTERRKVEATYGDTAKVNLAEVDDRMETNAAIQQQKQLVALAVENETILTNREKNLHLLQKSPYFGRIDIAEDGEQETLYIGTSSLITSDDEFLVYDWRAPISSLYYNGTLGPATYDTPVGSVDVELLHKRQFKIVHNQIVKMFDTNETVADDVLQDMLSEQSDTHMKNIVATVQQAQNEIIRNTTSDLLVVEGVAGSGKTSAILQRVAYLLYHAREKLDAEQIILFSPNNLFSNYIAEVLPSLGEKNMRQVTLMDFLEHRHRGFTIESLFERFERDQQNLPTVTRQIRDFKESSSFVKLLEEYLRQTPSDLLPFSNLVLHGEVIIGKDEIKAIYTSISNRFSLPERFTQTKNALIKLLQNRTRAYAKTNTIEQAIENLTDSEYRQILGDKEGSFASYDDEYSFVAYRLAKRHLKLVYDAIYNDYFVDIYQTYLNFLNHLEPAGIAPKAFKESIYQSANDIELHRLRITDAVAIMFLRDLLTGSGQNHTIMYLFVDEMQDYSASLLLYLAHAFPKAKLTLLGDQSQSIFTDNPTRKGTTSQEQTLQQLFPQKRLNYHELNTSYRSTKTITDFAKAILAASKIEAYSRAGTLPTLVQFNDEEQLNAAYPTIIRRELRNNKIVALITKTAAEAKGLASQLAPTIELTLITAKTRSLKEGLLIMPIYLAKGLEFDSVIAHNVSTTNFTDHADEELIYTIASRALHRLTLTVAGTLSKIVADSNAEYELLDNLQTIEGGTSNV</sequence>
<dbReference type="Pfam" id="PF00580">
    <property type="entry name" value="UvrD-helicase"/>
    <property type="match status" value="1"/>
</dbReference>
<dbReference type="InterPro" id="IPR048228">
    <property type="entry name" value="HelD_bacillota"/>
</dbReference>
<evidence type="ECO:0000259" key="6">
    <source>
        <dbReference type="PROSITE" id="PS51198"/>
    </source>
</evidence>
<dbReference type="GO" id="GO:0005829">
    <property type="term" value="C:cytosol"/>
    <property type="evidence" value="ECO:0007669"/>
    <property type="project" value="TreeGrafter"/>
</dbReference>
<evidence type="ECO:0000256" key="5">
    <source>
        <dbReference type="PROSITE-ProRule" id="PRU00560"/>
    </source>
</evidence>
<keyword evidence="1 5" id="KW-0547">Nucleotide-binding</keyword>
<feature type="binding site" evidence="5">
    <location>
        <begin position="228"/>
        <end position="235"/>
    </location>
    <ligand>
        <name>ATP</name>
        <dbReference type="ChEBI" id="CHEBI:30616"/>
    </ligand>
</feature>
<dbReference type="RefSeq" id="WP_056946719.1">
    <property type="nucleotide sequence ID" value="NZ_AZCV01000002.1"/>
</dbReference>
<dbReference type="AlphaFoldDB" id="A0A0R1H2S8"/>
<dbReference type="InterPro" id="IPR027417">
    <property type="entry name" value="P-loop_NTPase"/>
</dbReference>
<dbReference type="InterPro" id="IPR027785">
    <property type="entry name" value="UvrD-like_helicase_C"/>
</dbReference>
<dbReference type="Proteomes" id="UP000050909">
    <property type="component" value="Unassembled WGS sequence"/>
</dbReference>
<dbReference type="PATRIC" id="fig|1423722.3.peg.839"/>
<keyword evidence="2 5" id="KW-0378">Hydrolase</keyword>
<evidence type="ECO:0000256" key="3">
    <source>
        <dbReference type="ARBA" id="ARBA00022806"/>
    </source>
</evidence>
<dbReference type="SUPFAM" id="SSF52540">
    <property type="entry name" value="P-loop containing nucleoside triphosphate hydrolases"/>
    <property type="match status" value="1"/>
</dbReference>
<accession>A0A0R1H2S8</accession>
<dbReference type="GO" id="GO:0000725">
    <property type="term" value="P:recombinational repair"/>
    <property type="evidence" value="ECO:0007669"/>
    <property type="project" value="TreeGrafter"/>
</dbReference>
<dbReference type="InterPro" id="IPR000212">
    <property type="entry name" value="DNA_helicase_UvrD/REP"/>
</dbReference>
<comment type="caution">
    <text evidence="7">The sequence shown here is derived from an EMBL/GenBank/DDBJ whole genome shotgun (WGS) entry which is preliminary data.</text>
</comment>
<organism evidence="7 8">
    <name type="scientific">Amylolactobacillus amylotrophicus DSM 20534</name>
    <dbReference type="NCBI Taxonomy" id="1423722"/>
    <lineage>
        <taxon>Bacteria</taxon>
        <taxon>Bacillati</taxon>
        <taxon>Bacillota</taxon>
        <taxon>Bacilli</taxon>
        <taxon>Lactobacillales</taxon>
        <taxon>Lactobacillaceae</taxon>
        <taxon>Amylolactobacillus</taxon>
    </lineage>
</organism>
<dbReference type="GO" id="GO:0003677">
    <property type="term" value="F:DNA binding"/>
    <property type="evidence" value="ECO:0007669"/>
    <property type="project" value="InterPro"/>
</dbReference>
<dbReference type="InterPro" id="IPR014016">
    <property type="entry name" value="UvrD-like_ATP-bd"/>
</dbReference>
<gene>
    <name evidence="7" type="ORF">FC62_GL000822</name>
</gene>
<reference evidence="7 8" key="1">
    <citation type="journal article" date="2015" name="Genome Announc.">
        <title>Expanding the biotechnology potential of lactobacilli through comparative genomics of 213 strains and associated genera.</title>
        <authorList>
            <person name="Sun Z."/>
            <person name="Harris H.M."/>
            <person name="McCann A."/>
            <person name="Guo C."/>
            <person name="Argimon S."/>
            <person name="Zhang W."/>
            <person name="Yang X."/>
            <person name="Jeffery I.B."/>
            <person name="Cooney J.C."/>
            <person name="Kagawa T.F."/>
            <person name="Liu W."/>
            <person name="Song Y."/>
            <person name="Salvetti E."/>
            <person name="Wrobel A."/>
            <person name="Rasinkangas P."/>
            <person name="Parkhill J."/>
            <person name="Rea M.C."/>
            <person name="O'Sullivan O."/>
            <person name="Ritari J."/>
            <person name="Douillard F.P."/>
            <person name="Paul Ross R."/>
            <person name="Yang R."/>
            <person name="Briner A.E."/>
            <person name="Felis G.E."/>
            <person name="de Vos W.M."/>
            <person name="Barrangou R."/>
            <person name="Klaenhammer T.R."/>
            <person name="Caufield P.W."/>
            <person name="Cui Y."/>
            <person name="Zhang H."/>
            <person name="O'Toole P.W."/>
        </authorList>
    </citation>
    <scope>NUCLEOTIDE SEQUENCE [LARGE SCALE GENOMIC DNA]</scope>
    <source>
        <strain evidence="7 8">DSM 20534</strain>
    </source>
</reference>
<evidence type="ECO:0000256" key="2">
    <source>
        <dbReference type="ARBA" id="ARBA00022801"/>
    </source>
</evidence>
<dbReference type="PANTHER" id="PTHR11070">
    <property type="entry name" value="UVRD / RECB / PCRA DNA HELICASE FAMILY MEMBER"/>
    <property type="match status" value="1"/>
</dbReference>
<protein>
    <recommendedName>
        <fullName evidence="6">UvrD-like helicase ATP-binding domain-containing protein</fullName>
    </recommendedName>
</protein>
<keyword evidence="4 5" id="KW-0067">ATP-binding</keyword>
<dbReference type="Pfam" id="PF13538">
    <property type="entry name" value="UvrD_C_2"/>
    <property type="match status" value="1"/>
</dbReference>
<dbReference type="EMBL" id="AZCV01000002">
    <property type="protein sequence ID" value="KRK38052.1"/>
    <property type="molecule type" value="Genomic_DNA"/>
</dbReference>
<dbReference type="PROSITE" id="PS51198">
    <property type="entry name" value="UVRD_HELICASE_ATP_BIND"/>
    <property type="match status" value="1"/>
</dbReference>